<dbReference type="GO" id="GO:0015276">
    <property type="term" value="F:ligand-gated monoatomic ion channel activity"/>
    <property type="evidence" value="ECO:0007669"/>
    <property type="project" value="InterPro"/>
</dbReference>
<keyword evidence="12" id="KW-1185">Reference proteome</keyword>
<keyword evidence="3" id="KW-1003">Cell membrane</keyword>
<dbReference type="InterPro" id="IPR001320">
    <property type="entry name" value="Iontro_rcpt_C"/>
</dbReference>
<dbReference type="GO" id="GO:0005886">
    <property type="term" value="C:plasma membrane"/>
    <property type="evidence" value="ECO:0007669"/>
    <property type="project" value="UniProtKB-SubCell"/>
</dbReference>
<protein>
    <recommendedName>
        <fullName evidence="10">Ionotropic glutamate receptor C-terminal domain-containing protein</fullName>
    </recommendedName>
</protein>
<evidence type="ECO:0000313" key="12">
    <source>
        <dbReference type="Proteomes" id="UP001153709"/>
    </source>
</evidence>
<comment type="subcellular location">
    <subcellularLocation>
        <location evidence="1">Cell membrane</location>
        <topology evidence="1">Multi-pass membrane protein</topology>
    </subcellularLocation>
</comment>
<evidence type="ECO:0000256" key="1">
    <source>
        <dbReference type="ARBA" id="ARBA00004651"/>
    </source>
</evidence>
<feature type="transmembrane region" description="Helical" evidence="9">
    <location>
        <begin position="151"/>
        <end position="170"/>
    </location>
</feature>
<dbReference type="SUPFAM" id="SSF53850">
    <property type="entry name" value="Periplasmic binding protein-like II"/>
    <property type="match status" value="1"/>
</dbReference>
<gene>
    <name evidence="11" type="ORF">DIABBA_LOCUS6195</name>
</gene>
<dbReference type="PANTHER" id="PTHR42643">
    <property type="entry name" value="IONOTROPIC RECEPTOR 20A-RELATED"/>
    <property type="match status" value="1"/>
</dbReference>
<comment type="similarity">
    <text evidence="2">Belongs to the glutamate-gated ion channel (TC 1.A.10.1) family.</text>
</comment>
<evidence type="ECO:0000256" key="5">
    <source>
        <dbReference type="ARBA" id="ARBA00022989"/>
    </source>
</evidence>
<reference evidence="11" key="1">
    <citation type="submission" date="2022-01" db="EMBL/GenBank/DDBJ databases">
        <authorList>
            <person name="King R."/>
        </authorList>
    </citation>
    <scope>NUCLEOTIDE SEQUENCE</scope>
</reference>
<feature type="domain" description="Ionotropic glutamate receptor C-terminal" evidence="10">
    <location>
        <begin position="150"/>
        <end position="405"/>
    </location>
</feature>
<accession>A0A9N9XED8</accession>
<evidence type="ECO:0000256" key="7">
    <source>
        <dbReference type="ARBA" id="ARBA00023170"/>
    </source>
</evidence>
<proteinExistence type="inferred from homology"/>
<keyword evidence="7" id="KW-0675">Receptor</keyword>
<organism evidence="11 12">
    <name type="scientific">Diabrotica balteata</name>
    <name type="common">Banded cucumber beetle</name>
    <dbReference type="NCBI Taxonomy" id="107213"/>
    <lineage>
        <taxon>Eukaryota</taxon>
        <taxon>Metazoa</taxon>
        <taxon>Ecdysozoa</taxon>
        <taxon>Arthropoda</taxon>
        <taxon>Hexapoda</taxon>
        <taxon>Insecta</taxon>
        <taxon>Pterygota</taxon>
        <taxon>Neoptera</taxon>
        <taxon>Endopterygota</taxon>
        <taxon>Coleoptera</taxon>
        <taxon>Polyphaga</taxon>
        <taxon>Cucujiformia</taxon>
        <taxon>Chrysomeloidea</taxon>
        <taxon>Chrysomelidae</taxon>
        <taxon>Galerucinae</taxon>
        <taxon>Diabroticina</taxon>
        <taxon>Diabroticites</taxon>
        <taxon>Diabrotica</taxon>
    </lineage>
</organism>
<keyword evidence="5 9" id="KW-1133">Transmembrane helix</keyword>
<evidence type="ECO:0000256" key="6">
    <source>
        <dbReference type="ARBA" id="ARBA00023136"/>
    </source>
</evidence>
<dbReference type="Gene3D" id="1.10.287.70">
    <property type="match status" value="1"/>
</dbReference>
<dbReference type="Pfam" id="PF00060">
    <property type="entry name" value="Lig_chan"/>
    <property type="match status" value="1"/>
</dbReference>
<evidence type="ECO:0000259" key="10">
    <source>
        <dbReference type="Pfam" id="PF00060"/>
    </source>
</evidence>
<evidence type="ECO:0000256" key="9">
    <source>
        <dbReference type="SAM" id="Phobius"/>
    </source>
</evidence>
<dbReference type="EMBL" id="OU898279">
    <property type="protein sequence ID" value="CAG9832743.1"/>
    <property type="molecule type" value="Genomic_DNA"/>
</dbReference>
<dbReference type="InterPro" id="IPR052192">
    <property type="entry name" value="Insect_Ionotropic_Sensory_Rcpt"/>
</dbReference>
<evidence type="ECO:0000256" key="2">
    <source>
        <dbReference type="ARBA" id="ARBA00008685"/>
    </source>
</evidence>
<evidence type="ECO:0000313" key="11">
    <source>
        <dbReference type="EMBL" id="CAG9832743.1"/>
    </source>
</evidence>
<sequence>MTLNSISYEPIDICPKQKDFKICIKENISTGFRRKFNYLNVLYDIAPPFVISSTEGIYIELLRVIGKHLKIKINFIKVKERTSGIRISSEFINNSTFDLYAAVFSSKFLGQLDLTDIDLTVTFTEDKIVFITPIVIFTNNWSIFYGEFKNSVWICFVALLISLSLVIFLTDYLVPEKQDTDILSFLLSLLFEGTVTIRTRKKSVKIIFINYLIFVLIFTTIYKSQMFDIIRKDNQYNPIKSRTDMLKFNFKICVSSPVVLDVFKRSKNPIEHYLGWSSKPVYKEYWGCMNASAYEKNAVSFKSLIRLKYIDPNVDDDENFYSRINILEDDFHSYAYFRFAFRKGHPLLEIFNKKLTSLKESGFIQYQHKIYERQFQKAVAAAQIKHAFYFKALKLSTLQSVFFVYFVLIVNKLNYWCVMDELVEPSNGQTRKKKISPEKWKRNKSKLASSFLVIQNKERGGNLALNFMSIVYFADDAATKVDLQKINGIPLCEEMVCINYQEDSKGRDGVSGTS</sequence>
<keyword evidence="4 9" id="KW-0812">Transmembrane</keyword>
<dbReference type="OrthoDB" id="6430908at2759"/>
<keyword evidence="8" id="KW-0325">Glycoprotein</keyword>
<dbReference type="GO" id="GO:0050906">
    <property type="term" value="P:detection of stimulus involved in sensory perception"/>
    <property type="evidence" value="ECO:0007669"/>
    <property type="project" value="UniProtKB-ARBA"/>
</dbReference>
<dbReference type="AlphaFoldDB" id="A0A9N9XED8"/>
<evidence type="ECO:0000256" key="4">
    <source>
        <dbReference type="ARBA" id="ARBA00022692"/>
    </source>
</evidence>
<evidence type="ECO:0000256" key="3">
    <source>
        <dbReference type="ARBA" id="ARBA00022475"/>
    </source>
</evidence>
<keyword evidence="6 9" id="KW-0472">Membrane</keyword>
<dbReference type="Proteomes" id="UP001153709">
    <property type="component" value="Chromosome 4"/>
</dbReference>
<evidence type="ECO:0000256" key="8">
    <source>
        <dbReference type="ARBA" id="ARBA00023180"/>
    </source>
</evidence>
<feature type="transmembrane region" description="Helical" evidence="9">
    <location>
        <begin position="206"/>
        <end position="222"/>
    </location>
</feature>
<dbReference type="PANTHER" id="PTHR42643:SF24">
    <property type="entry name" value="IONOTROPIC RECEPTOR 60A"/>
    <property type="match status" value="1"/>
</dbReference>
<name>A0A9N9XED8_DIABA</name>